<comment type="caution">
    <text evidence="2">The sequence shown here is derived from an EMBL/GenBank/DDBJ whole genome shotgun (WGS) entry which is preliminary data.</text>
</comment>
<dbReference type="InterPro" id="IPR011009">
    <property type="entry name" value="Kinase-like_dom_sf"/>
</dbReference>
<dbReference type="Proteomes" id="UP001162156">
    <property type="component" value="Unassembled WGS sequence"/>
</dbReference>
<dbReference type="InterPro" id="IPR001245">
    <property type="entry name" value="Ser-Thr/Tyr_kinase_cat_dom"/>
</dbReference>
<dbReference type="GO" id="GO:0005524">
    <property type="term" value="F:ATP binding"/>
    <property type="evidence" value="ECO:0007669"/>
    <property type="project" value="InterPro"/>
</dbReference>
<dbReference type="AlphaFoldDB" id="A0AAV8Y585"/>
<name>A0AAV8Y585_9CUCU</name>
<protein>
    <recommendedName>
        <fullName evidence="1">Protein kinase domain-containing protein</fullName>
    </recommendedName>
</protein>
<dbReference type="EMBL" id="JANEYF010002463">
    <property type="protein sequence ID" value="KAJ8946129.1"/>
    <property type="molecule type" value="Genomic_DNA"/>
</dbReference>
<reference evidence="2" key="1">
    <citation type="journal article" date="2023" name="Insect Mol. Biol.">
        <title>Genome sequencing provides insights into the evolution of gene families encoding plant cell wall-degrading enzymes in longhorned beetles.</title>
        <authorList>
            <person name="Shin N.R."/>
            <person name="Okamura Y."/>
            <person name="Kirsch R."/>
            <person name="Pauchet Y."/>
        </authorList>
    </citation>
    <scope>NUCLEOTIDE SEQUENCE</scope>
    <source>
        <strain evidence="2">RBIC_L_NR</strain>
    </source>
</reference>
<evidence type="ECO:0000313" key="3">
    <source>
        <dbReference type="Proteomes" id="UP001162156"/>
    </source>
</evidence>
<dbReference type="Pfam" id="PF07714">
    <property type="entry name" value="PK_Tyr_Ser-Thr"/>
    <property type="match status" value="1"/>
</dbReference>
<dbReference type="InterPro" id="IPR000719">
    <property type="entry name" value="Prot_kinase_dom"/>
</dbReference>
<evidence type="ECO:0000313" key="2">
    <source>
        <dbReference type="EMBL" id="KAJ8946129.1"/>
    </source>
</evidence>
<evidence type="ECO:0000259" key="1">
    <source>
        <dbReference type="PROSITE" id="PS50011"/>
    </source>
</evidence>
<organism evidence="2 3">
    <name type="scientific">Rhamnusium bicolor</name>
    <dbReference type="NCBI Taxonomy" id="1586634"/>
    <lineage>
        <taxon>Eukaryota</taxon>
        <taxon>Metazoa</taxon>
        <taxon>Ecdysozoa</taxon>
        <taxon>Arthropoda</taxon>
        <taxon>Hexapoda</taxon>
        <taxon>Insecta</taxon>
        <taxon>Pterygota</taxon>
        <taxon>Neoptera</taxon>
        <taxon>Endopterygota</taxon>
        <taxon>Coleoptera</taxon>
        <taxon>Polyphaga</taxon>
        <taxon>Cucujiformia</taxon>
        <taxon>Chrysomeloidea</taxon>
        <taxon>Cerambycidae</taxon>
        <taxon>Lepturinae</taxon>
        <taxon>Rhagiini</taxon>
        <taxon>Rhamnusium</taxon>
    </lineage>
</organism>
<dbReference type="SUPFAM" id="SSF56112">
    <property type="entry name" value="Protein kinase-like (PK-like)"/>
    <property type="match status" value="1"/>
</dbReference>
<feature type="domain" description="Protein kinase" evidence="1">
    <location>
        <begin position="1"/>
        <end position="101"/>
    </location>
</feature>
<dbReference type="Gene3D" id="3.30.200.20">
    <property type="entry name" value="Phosphorylase Kinase, domain 1"/>
    <property type="match status" value="1"/>
</dbReference>
<keyword evidence="3" id="KW-1185">Reference proteome</keyword>
<accession>A0AAV8Y585</accession>
<sequence length="101" mass="11200">MVEISSTGGGRYGHVSRGVLRGSNGISTDVAIKTAIDFRYEDIIENEAKIMSHLNNKNIMKILGLHNSKPEIIMELMELGNLYAAVEVKILIKKFIKLVLS</sequence>
<gene>
    <name evidence="2" type="ORF">NQ314_008950</name>
</gene>
<dbReference type="GO" id="GO:0004672">
    <property type="term" value="F:protein kinase activity"/>
    <property type="evidence" value="ECO:0007669"/>
    <property type="project" value="InterPro"/>
</dbReference>
<dbReference type="PROSITE" id="PS50011">
    <property type="entry name" value="PROTEIN_KINASE_DOM"/>
    <property type="match status" value="1"/>
</dbReference>
<proteinExistence type="predicted"/>